<keyword evidence="2" id="KW-1185">Reference proteome</keyword>
<organism evidence="1 2">
    <name type="scientific">Andreprevotia lacus DSM 23236</name>
    <dbReference type="NCBI Taxonomy" id="1121001"/>
    <lineage>
        <taxon>Bacteria</taxon>
        <taxon>Pseudomonadati</taxon>
        <taxon>Pseudomonadota</taxon>
        <taxon>Betaproteobacteria</taxon>
        <taxon>Neisseriales</taxon>
        <taxon>Chitinibacteraceae</taxon>
        <taxon>Andreprevotia</taxon>
    </lineage>
</organism>
<evidence type="ECO:0000313" key="2">
    <source>
        <dbReference type="Proteomes" id="UP000192761"/>
    </source>
</evidence>
<name>A0A1W1Y137_9NEIS</name>
<dbReference type="EMBL" id="FWXD01000050">
    <property type="protein sequence ID" value="SMC29899.1"/>
    <property type="molecule type" value="Genomic_DNA"/>
</dbReference>
<gene>
    <name evidence="1" type="ORF">SAMN02745857_04241</name>
</gene>
<dbReference type="Proteomes" id="UP000192761">
    <property type="component" value="Unassembled WGS sequence"/>
</dbReference>
<accession>A0A1W1Y137</accession>
<dbReference type="SUPFAM" id="SSF81301">
    <property type="entry name" value="Nucleotidyltransferase"/>
    <property type="match status" value="1"/>
</dbReference>
<proteinExistence type="predicted"/>
<dbReference type="OrthoDB" id="9157371at2"/>
<dbReference type="InterPro" id="IPR043519">
    <property type="entry name" value="NT_sf"/>
</dbReference>
<evidence type="ECO:0000313" key="1">
    <source>
        <dbReference type="EMBL" id="SMC29899.1"/>
    </source>
</evidence>
<reference evidence="1 2" key="1">
    <citation type="submission" date="2017-04" db="EMBL/GenBank/DDBJ databases">
        <authorList>
            <person name="Afonso C.L."/>
            <person name="Miller P.J."/>
            <person name="Scott M.A."/>
            <person name="Spackman E."/>
            <person name="Goraichik I."/>
            <person name="Dimitrov K.M."/>
            <person name="Suarez D.L."/>
            <person name="Swayne D.E."/>
        </authorList>
    </citation>
    <scope>NUCLEOTIDE SEQUENCE [LARGE SCALE GENOMIC DNA]</scope>
    <source>
        <strain evidence="1 2">DSM 23236</strain>
    </source>
</reference>
<sequence>MGKHIGVERQSVALRSEIAHRAARLIAEDHILDFAQAKKKAARQLGVTEGRALPSNQEIEAALESYRAIYQPDHAGHLDRLRGKALILMRLLTEFQPYLTGSVLSGVAGPHSDINLLIYTDDPKAVELFLLNRQIDYQIAEQDPLHRHADYPTLVLWYDDSAVKLHVRPLDAERNNPRRDDRERIRAEQLQALLENGLATADGSLLPA</sequence>
<dbReference type="STRING" id="1121001.SAMN02745857_04241"/>
<protein>
    <recommendedName>
        <fullName evidence="3">Nucleotidyltransferase domain-containing protein</fullName>
    </recommendedName>
</protein>
<dbReference type="AlphaFoldDB" id="A0A1W1Y137"/>
<evidence type="ECO:0008006" key="3">
    <source>
        <dbReference type="Google" id="ProtNLM"/>
    </source>
</evidence>